<evidence type="ECO:0000313" key="13">
    <source>
        <dbReference type="Proteomes" id="UP000044841"/>
    </source>
</evidence>
<proteinExistence type="predicted"/>
<keyword evidence="7" id="KW-1015">Disulfide bond</keyword>
<dbReference type="SMART" id="SM01131">
    <property type="entry name" value="DHHA2"/>
    <property type="match status" value="1"/>
</dbReference>
<evidence type="ECO:0000256" key="2">
    <source>
        <dbReference type="ARBA" id="ARBA00004613"/>
    </source>
</evidence>
<dbReference type="PROSITE" id="PS52012">
    <property type="entry name" value="CFEM"/>
    <property type="match status" value="1"/>
</dbReference>
<keyword evidence="5 9" id="KW-0732">Signal</keyword>
<keyword evidence="13" id="KW-1185">Reference proteome</keyword>
<evidence type="ECO:0000259" key="10">
    <source>
        <dbReference type="PROSITE" id="PS52012"/>
    </source>
</evidence>
<protein>
    <recommendedName>
        <fullName evidence="10">CFEM domain-containing protein</fullName>
    </recommendedName>
</protein>
<sequence>MKSVFAFAALFASYAAAQSPTTSAAPPINTSNIPPCVLQCGTEAAQNSGCSSILDFACLCSSTKFQTAALQCLQSKCTVEEQQAGVTLEQQFCGSSVISTMITAARAHLKSKILPYSRAPFTSIPLVPSIEPRSILHSNSALSTFLLNNKKAFLDDLPSNKGEGWTIVMGNESGDLDSCASALAYSYLSTIPGDDLTITAIPDNKRTIALIQTPRADLSLRAENLLAFSLAHLAKDCSDLLTIDDITAWTKLEDLRSSYALVDHNKLLSKFLAKEGSLVSAERVTAILDHHRDDEVHPDAKPRIIRSAGSCASIVTDYFKTRFPLSPELEDPITDVSALLLTAIVIDTNGLKTNGKTTELDAGAFDCLYPRTPFGRQTITGGAPNEEKKTLPELTELLITSKRDVSHLSGYDLLRRDYKEFEWNNSKGELIRVGLSTVPMGLKRWIERDKKKKFWADQQMWIKERNLAVSGVLTTFRTRTKNKHKREILLVFPQTEGASDAPSDLELKLHAGITSNSELGANKMKKEKKKILGIQDKRAEAWEQTEKRATRKQIAPAIKVIIEKS</sequence>
<dbReference type="EMBL" id="CAJMWT010004592">
    <property type="protein sequence ID" value="CAE6492869.1"/>
    <property type="molecule type" value="Genomic_DNA"/>
</dbReference>
<evidence type="ECO:0000256" key="1">
    <source>
        <dbReference type="ARBA" id="ARBA00001936"/>
    </source>
</evidence>
<dbReference type="Proteomes" id="UP000044841">
    <property type="component" value="Unassembled WGS sequence"/>
</dbReference>
<keyword evidence="4" id="KW-0479">Metal-binding</keyword>
<comment type="subcellular location">
    <subcellularLocation>
        <location evidence="2">Secreted</location>
    </subcellularLocation>
</comment>
<feature type="domain" description="CFEM" evidence="10">
    <location>
        <begin position="8"/>
        <end position="120"/>
    </location>
</feature>
<dbReference type="GO" id="GO:0046872">
    <property type="term" value="F:metal ion binding"/>
    <property type="evidence" value="ECO:0007669"/>
    <property type="project" value="UniProtKB-KW"/>
</dbReference>
<evidence type="ECO:0000256" key="6">
    <source>
        <dbReference type="ARBA" id="ARBA00022801"/>
    </source>
</evidence>
<evidence type="ECO:0000256" key="4">
    <source>
        <dbReference type="ARBA" id="ARBA00022723"/>
    </source>
</evidence>
<dbReference type="GO" id="GO:0005737">
    <property type="term" value="C:cytoplasm"/>
    <property type="evidence" value="ECO:0007669"/>
    <property type="project" value="InterPro"/>
</dbReference>
<evidence type="ECO:0000256" key="5">
    <source>
        <dbReference type="ARBA" id="ARBA00022729"/>
    </source>
</evidence>
<dbReference type="InterPro" id="IPR038222">
    <property type="entry name" value="DHHA2_dom_sf"/>
</dbReference>
<dbReference type="AlphaFoldDB" id="A0A0K6FRQ5"/>
<feature type="signal peptide" evidence="9">
    <location>
        <begin position="1"/>
        <end position="17"/>
    </location>
</feature>
<dbReference type="Pfam" id="PF01368">
    <property type="entry name" value="DHH"/>
    <property type="match status" value="1"/>
</dbReference>
<dbReference type="SMART" id="SM00747">
    <property type="entry name" value="CFEM"/>
    <property type="match status" value="1"/>
</dbReference>
<reference evidence="12 13" key="1">
    <citation type="submission" date="2015-07" db="EMBL/GenBank/DDBJ databases">
        <authorList>
            <person name="Noorani M."/>
        </authorList>
    </citation>
    <scope>NUCLEOTIDE SEQUENCE [LARGE SCALE GENOMIC DNA]</scope>
    <source>
        <strain evidence="12">BBA 69670</strain>
    </source>
</reference>
<dbReference type="InterPro" id="IPR004097">
    <property type="entry name" value="DHHA2"/>
</dbReference>
<dbReference type="Pfam" id="PF05730">
    <property type="entry name" value="CFEM"/>
    <property type="match status" value="1"/>
</dbReference>
<evidence type="ECO:0000256" key="3">
    <source>
        <dbReference type="ARBA" id="ARBA00022525"/>
    </source>
</evidence>
<dbReference type="Proteomes" id="UP000663843">
    <property type="component" value="Unassembled WGS sequence"/>
</dbReference>
<dbReference type="Gene3D" id="3.90.1640.10">
    <property type="entry name" value="inorganic pyrophosphatase (n-terminal core)"/>
    <property type="match status" value="1"/>
</dbReference>
<dbReference type="SUPFAM" id="SSF64182">
    <property type="entry name" value="DHH phosphoesterases"/>
    <property type="match status" value="1"/>
</dbReference>
<keyword evidence="6" id="KW-0378">Hydrolase</keyword>
<name>A0A0K6FRQ5_9AGAM</name>
<evidence type="ECO:0000256" key="8">
    <source>
        <dbReference type="ARBA" id="ARBA00023211"/>
    </source>
</evidence>
<evidence type="ECO:0000256" key="9">
    <source>
        <dbReference type="SAM" id="SignalP"/>
    </source>
</evidence>
<organism evidence="12 13">
    <name type="scientific">Rhizoctonia solani</name>
    <dbReference type="NCBI Taxonomy" id="456999"/>
    <lineage>
        <taxon>Eukaryota</taxon>
        <taxon>Fungi</taxon>
        <taxon>Dikarya</taxon>
        <taxon>Basidiomycota</taxon>
        <taxon>Agaricomycotina</taxon>
        <taxon>Agaricomycetes</taxon>
        <taxon>Cantharellales</taxon>
        <taxon>Ceratobasidiaceae</taxon>
        <taxon>Rhizoctonia</taxon>
    </lineage>
</organism>
<evidence type="ECO:0000256" key="7">
    <source>
        <dbReference type="ARBA" id="ARBA00023157"/>
    </source>
</evidence>
<accession>A0A0K6FRQ5</accession>
<dbReference type="Pfam" id="PF02833">
    <property type="entry name" value="DHHA2"/>
    <property type="match status" value="1"/>
</dbReference>
<gene>
    <name evidence="12" type="primary">PPX1</name>
    <name evidence="11" type="ORF">RDB_LOCUS131233</name>
    <name evidence="12" type="ORF">RSOLAG22IIIB_13852</name>
</gene>
<keyword evidence="8" id="KW-0464">Manganese</keyword>
<dbReference type="GO" id="GO:0005576">
    <property type="term" value="C:extracellular region"/>
    <property type="evidence" value="ECO:0007669"/>
    <property type="project" value="UniProtKB-SubCell"/>
</dbReference>
<comment type="cofactor">
    <cofactor evidence="1">
        <name>Mn(2+)</name>
        <dbReference type="ChEBI" id="CHEBI:29035"/>
    </cofactor>
</comment>
<evidence type="ECO:0000313" key="11">
    <source>
        <dbReference type="EMBL" id="CAE6492869.1"/>
    </source>
</evidence>
<dbReference type="Gene3D" id="3.10.310.20">
    <property type="entry name" value="DHHA2 domain"/>
    <property type="match status" value="1"/>
</dbReference>
<dbReference type="PANTHER" id="PTHR12112:SF39">
    <property type="entry name" value="EG:152A3.5 PROTEIN (FBGN0003116_PN PROTEIN)"/>
    <property type="match status" value="1"/>
</dbReference>
<dbReference type="EMBL" id="CYGV01000576">
    <property type="protein sequence ID" value="CUA68906.1"/>
    <property type="molecule type" value="Genomic_DNA"/>
</dbReference>
<dbReference type="InterPro" id="IPR001667">
    <property type="entry name" value="DDH_dom"/>
</dbReference>
<evidence type="ECO:0000313" key="12">
    <source>
        <dbReference type="EMBL" id="CUA68906.1"/>
    </source>
</evidence>
<dbReference type="InterPro" id="IPR008427">
    <property type="entry name" value="Extracellular_membr_CFEM_dom"/>
</dbReference>
<dbReference type="InterPro" id="IPR038763">
    <property type="entry name" value="DHH_sf"/>
</dbReference>
<dbReference type="PANTHER" id="PTHR12112">
    <property type="entry name" value="BNIP - RELATED"/>
    <property type="match status" value="1"/>
</dbReference>
<keyword evidence="3" id="KW-0964">Secreted</keyword>
<feature type="chain" id="PRO_5035992959" description="CFEM domain-containing protein" evidence="9">
    <location>
        <begin position="18"/>
        <end position="565"/>
    </location>
</feature>
<reference evidence="11" key="2">
    <citation type="submission" date="2021-01" db="EMBL/GenBank/DDBJ databases">
        <authorList>
            <person name="Kaushik A."/>
        </authorList>
    </citation>
    <scope>NUCLEOTIDE SEQUENCE</scope>
    <source>
        <strain evidence="11">AG2-2IIIB</strain>
    </source>
</reference>
<dbReference type="GO" id="GO:0004309">
    <property type="term" value="F:exopolyphosphatase activity"/>
    <property type="evidence" value="ECO:0007669"/>
    <property type="project" value="TreeGrafter"/>
</dbReference>